<dbReference type="Proteomes" id="UP000076962">
    <property type="component" value="Unassembled WGS sequence"/>
</dbReference>
<dbReference type="AlphaFoldDB" id="A0A176S1T8"/>
<name>A0A176S1T8_9GAMM</name>
<evidence type="ECO:0000313" key="1">
    <source>
        <dbReference type="EMBL" id="OAD21907.1"/>
    </source>
</evidence>
<proteinExistence type="predicted"/>
<protein>
    <submittedName>
        <fullName evidence="1">Uncharacterized protein</fullName>
    </submittedName>
</protein>
<organism evidence="1 2">
    <name type="scientific">Candidatus Thiomargarita nelsonii</name>
    <dbReference type="NCBI Taxonomy" id="1003181"/>
    <lineage>
        <taxon>Bacteria</taxon>
        <taxon>Pseudomonadati</taxon>
        <taxon>Pseudomonadota</taxon>
        <taxon>Gammaproteobacteria</taxon>
        <taxon>Thiotrichales</taxon>
        <taxon>Thiotrichaceae</taxon>
        <taxon>Thiomargarita</taxon>
    </lineage>
</organism>
<dbReference type="EMBL" id="LUTY01001305">
    <property type="protein sequence ID" value="OAD21907.1"/>
    <property type="molecule type" value="Genomic_DNA"/>
</dbReference>
<evidence type="ECO:0000313" key="2">
    <source>
        <dbReference type="Proteomes" id="UP000076962"/>
    </source>
</evidence>
<reference evidence="1 2" key="1">
    <citation type="submission" date="2016-05" db="EMBL/GenBank/DDBJ databases">
        <title>Single-cell genome of chain-forming Candidatus Thiomargarita nelsonii and comparison to other large sulfur-oxidizing bacteria.</title>
        <authorList>
            <person name="Winkel M."/>
            <person name="Salman V."/>
            <person name="Woyke T."/>
            <person name="Schulz-Vogt H."/>
            <person name="Richter M."/>
            <person name="Flood B."/>
            <person name="Bailey J."/>
            <person name="Amann R."/>
            <person name="Mussmann M."/>
        </authorList>
    </citation>
    <scope>NUCLEOTIDE SEQUENCE [LARGE SCALE GENOMIC DNA]</scope>
    <source>
        <strain evidence="1 2">THI036</strain>
    </source>
</reference>
<keyword evidence="2" id="KW-1185">Reference proteome</keyword>
<comment type="caution">
    <text evidence="1">The sequence shown here is derived from an EMBL/GenBank/DDBJ whole genome shotgun (WGS) entry which is preliminary data.</text>
</comment>
<sequence>MLKSHFSEHCHFSQTEPFLICFTHQTMVQLFTACQILPWLMDDQIEILPH</sequence>
<dbReference type="PROSITE" id="PS51257">
    <property type="entry name" value="PROKAR_LIPOPROTEIN"/>
    <property type="match status" value="1"/>
</dbReference>
<accession>A0A176S1T8</accession>
<gene>
    <name evidence="1" type="ORF">THIOM_002315</name>
</gene>